<dbReference type="InterPro" id="IPR029058">
    <property type="entry name" value="AB_hydrolase_fold"/>
</dbReference>
<dbReference type="Gene3D" id="2.60.120.260">
    <property type="entry name" value="Galactose-binding domain-like"/>
    <property type="match status" value="1"/>
</dbReference>
<dbReference type="SUPFAM" id="SSF49785">
    <property type="entry name" value="Galactose-binding domain-like"/>
    <property type="match status" value="1"/>
</dbReference>
<dbReference type="AlphaFoldDB" id="A0A401VWM9"/>
<dbReference type="SMART" id="SM00939">
    <property type="entry name" value="PepX_C"/>
    <property type="match status" value="1"/>
</dbReference>
<evidence type="ECO:0000259" key="3">
    <source>
        <dbReference type="SMART" id="SM00939"/>
    </source>
</evidence>
<dbReference type="Gene3D" id="3.40.50.1820">
    <property type="entry name" value="alpha/beta hydrolase"/>
    <property type="match status" value="1"/>
</dbReference>
<dbReference type="GO" id="GO:0008239">
    <property type="term" value="F:dipeptidyl-peptidase activity"/>
    <property type="evidence" value="ECO:0007669"/>
    <property type="project" value="InterPro"/>
</dbReference>
<dbReference type="InterPro" id="IPR000383">
    <property type="entry name" value="Xaa-Pro-like_dom"/>
</dbReference>
<dbReference type="SUPFAM" id="SSF53474">
    <property type="entry name" value="alpha/beta-Hydrolases"/>
    <property type="match status" value="1"/>
</dbReference>
<dbReference type="Pfam" id="PF08530">
    <property type="entry name" value="PepX_C"/>
    <property type="match status" value="1"/>
</dbReference>
<comment type="caution">
    <text evidence="4">The sequence shown here is derived from an EMBL/GenBank/DDBJ whole genome shotgun (WGS) entry which is preliminary data.</text>
</comment>
<protein>
    <submittedName>
        <fullName evidence="4">Peptidase S15</fullName>
    </submittedName>
</protein>
<dbReference type="RefSeq" id="WP_125052437.1">
    <property type="nucleotide sequence ID" value="NZ_BHZD01000001.1"/>
</dbReference>
<dbReference type="Pfam" id="PF02129">
    <property type="entry name" value="Peptidase_S15"/>
    <property type="match status" value="1"/>
</dbReference>
<feature type="domain" description="Xaa-Pro dipeptidyl-peptidase C-terminal" evidence="3">
    <location>
        <begin position="315"/>
        <end position="550"/>
    </location>
</feature>
<dbReference type="Gene3D" id="1.10.3020.10">
    <property type="entry name" value="alpha-amino acid ester hydrolase ( Helical cap domain)"/>
    <property type="match status" value="1"/>
</dbReference>
<dbReference type="InterPro" id="IPR008979">
    <property type="entry name" value="Galactose-bd-like_sf"/>
</dbReference>
<dbReference type="InterPro" id="IPR005674">
    <property type="entry name" value="CocE/Ser_esterase"/>
</dbReference>
<evidence type="ECO:0000313" key="5">
    <source>
        <dbReference type="Proteomes" id="UP000286746"/>
    </source>
</evidence>
<dbReference type="EMBL" id="BHZD01000001">
    <property type="protein sequence ID" value="GCD41502.1"/>
    <property type="molecule type" value="Genomic_DNA"/>
</dbReference>
<dbReference type="NCBIfam" id="TIGR00976">
    <property type="entry name" value="CocE_NonD"/>
    <property type="match status" value="1"/>
</dbReference>
<keyword evidence="5" id="KW-1185">Reference proteome</keyword>
<evidence type="ECO:0000256" key="2">
    <source>
        <dbReference type="SAM" id="MobiDB-lite"/>
    </source>
</evidence>
<feature type="region of interest" description="Disordered" evidence="2">
    <location>
        <begin position="355"/>
        <end position="396"/>
    </location>
</feature>
<evidence type="ECO:0000256" key="1">
    <source>
        <dbReference type="ARBA" id="ARBA00022801"/>
    </source>
</evidence>
<dbReference type="InterPro" id="IPR013736">
    <property type="entry name" value="Xaa-Pro_dipept_C"/>
</dbReference>
<sequence>MAESMLRDRTGRAFGRLVDRYLDMPEPVTPDVECVRDLRIPMRDGTVLLADRYRPRGAGPLPVVLLRTPYGKHKPDIKLFAGVLVRRGFQVVAQNVRGVFGSGGEFHAFVHEKDDGLATAAWLRERAWCDGRLATAGASYLGHAEWAIGPYLDPPLEAMCLGITTSDFPAAFYPGGVLALHNMLVWSSATGTQEEAPLGGLLPNPLQTRRVQRAMRTLPVGESDLAAIGRPERFLREVSAHAEPGDGFWAPIDHSSAALRMTTPTSMVTGWWDLFLPYQLRDFTELTAAGHRSRITIGPWAHDRGALKATLTDHVSWLSAQLAGDTTQLHQSPVRLYLQRAGRWLDFDRWPPPQSVPTPLRLQPSGGLDWAEPPGSSPDRFTYDGADPTPSTGGPLLLPGEIRQQDNTAVERRPDVLVFTGPPLPRDLDLIGPVSAVVHVRTDSGYGDVFVRLCDVDRAGVSRNVTDGILRLRPGSPAADAEGVVAARVEMHPTGYRFLRGHRLRVQVAGGAFPRFARHHGTGEPAASAVACRPVRFEVFHEPGRPSAVVLPLMTAPVPRGGSEPA</sequence>
<accession>A0A401VWM9</accession>
<dbReference type="Proteomes" id="UP000286746">
    <property type="component" value="Unassembled WGS sequence"/>
</dbReference>
<proteinExistence type="predicted"/>
<organism evidence="4 5">
    <name type="scientific">Streptomyces paromomycinus</name>
    <name type="common">Streptomyces rimosus subsp. paromomycinus</name>
    <dbReference type="NCBI Taxonomy" id="92743"/>
    <lineage>
        <taxon>Bacteria</taxon>
        <taxon>Bacillati</taxon>
        <taxon>Actinomycetota</taxon>
        <taxon>Actinomycetes</taxon>
        <taxon>Kitasatosporales</taxon>
        <taxon>Streptomycetaceae</taxon>
        <taxon>Streptomyces</taxon>
    </lineage>
</organism>
<reference evidence="4 5" key="1">
    <citation type="submission" date="2018-11" db="EMBL/GenBank/DDBJ databases">
        <title>Whole genome sequence of Streptomyces paromomycinus NBRC 15454(T).</title>
        <authorList>
            <person name="Komaki H."/>
            <person name="Tamura T."/>
        </authorList>
    </citation>
    <scope>NUCLEOTIDE SEQUENCE [LARGE SCALE GENOMIC DNA]</scope>
    <source>
        <strain evidence="4 5">NBRC 15454</strain>
    </source>
</reference>
<name>A0A401VWM9_STREY</name>
<keyword evidence="1" id="KW-0378">Hydrolase</keyword>
<gene>
    <name evidence="4" type="ORF">GKJPGBOP_01157</name>
</gene>
<evidence type="ECO:0000313" key="4">
    <source>
        <dbReference type="EMBL" id="GCD41502.1"/>
    </source>
</evidence>